<reference evidence="1 2" key="1">
    <citation type="submission" date="2016-07" db="EMBL/GenBank/DDBJ databases">
        <title>Multiple horizontal gene transfer events from other fungi enriched the ability of initially mycotrophic Trichoderma (Ascomycota) to feed on dead plant biomass.</title>
        <authorList>
            <consortium name="DOE Joint Genome Institute"/>
            <person name="Aerts A."/>
            <person name="Atanasova L."/>
            <person name="Chenthamara K."/>
            <person name="Zhang J."/>
            <person name="Grujic M."/>
            <person name="Henrissat B."/>
            <person name="Kuo A."/>
            <person name="Salamov A."/>
            <person name="Lipzen A."/>
            <person name="Labutti K."/>
            <person name="Barry K."/>
            <person name="Miao Y."/>
            <person name="Rahimi M.J."/>
            <person name="Shen Q."/>
            <person name="Grigoriev I.V."/>
            <person name="Kubicek C.P."/>
            <person name="Druzhinina I.S."/>
        </authorList>
    </citation>
    <scope>NUCLEOTIDE SEQUENCE [LARGE SCALE GENOMIC DNA]</scope>
    <source>
        <strain evidence="1 2">ATCC 18648</strain>
    </source>
</reference>
<protein>
    <submittedName>
        <fullName evidence="1">Uncharacterized protein</fullName>
    </submittedName>
</protein>
<name>A0A2T4BXN8_TRILO</name>
<keyword evidence="2" id="KW-1185">Reference proteome</keyword>
<evidence type="ECO:0000313" key="1">
    <source>
        <dbReference type="EMBL" id="PTB74103.1"/>
    </source>
</evidence>
<evidence type="ECO:0000313" key="2">
    <source>
        <dbReference type="Proteomes" id="UP000240760"/>
    </source>
</evidence>
<organism evidence="1 2">
    <name type="scientific">Trichoderma longibrachiatum ATCC 18648</name>
    <dbReference type="NCBI Taxonomy" id="983965"/>
    <lineage>
        <taxon>Eukaryota</taxon>
        <taxon>Fungi</taxon>
        <taxon>Dikarya</taxon>
        <taxon>Ascomycota</taxon>
        <taxon>Pezizomycotina</taxon>
        <taxon>Sordariomycetes</taxon>
        <taxon>Hypocreomycetidae</taxon>
        <taxon>Hypocreales</taxon>
        <taxon>Hypocreaceae</taxon>
        <taxon>Trichoderma</taxon>
    </lineage>
</organism>
<accession>A0A2T4BXN8</accession>
<dbReference type="AlphaFoldDB" id="A0A2T4BXN8"/>
<dbReference type="EMBL" id="KZ679136">
    <property type="protein sequence ID" value="PTB74103.1"/>
    <property type="molecule type" value="Genomic_DNA"/>
</dbReference>
<dbReference type="Proteomes" id="UP000240760">
    <property type="component" value="Unassembled WGS sequence"/>
</dbReference>
<gene>
    <name evidence="1" type="ORF">M440DRAFT_1403472</name>
</gene>
<proteinExistence type="predicted"/>
<sequence>MNPYIASCPVRLTQAHLIVSEPYPFSGKGSLWLTHMLVSQSLISQTEALYSMDA</sequence>